<feature type="compositionally biased region" description="Polar residues" evidence="1">
    <location>
        <begin position="1"/>
        <end position="10"/>
    </location>
</feature>
<dbReference type="Proteomes" id="UP000187203">
    <property type="component" value="Unassembled WGS sequence"/>
</dbReference>
<evidence type="ECO:0000256" key="1">
    <source>
        <dbReference type="SAM" id="MobiDB-lite"/>
    </source>
</evidence>
<feature type="region of interest" description="Disordered" evidence="1">
    <location>
        <begin position="1"/>
        <end position="21"/>
    </location>
</feature>
<reference evidence="3" key="1">
    <citation type="submission" date="2013-09" db="EMBL/GenBank/DDBJ databases">
        <title>Corchorus olitorius genome sequencing.</title>
        <authorList>
            <person name="Alam M."/>
            <person name="Haque M.S."/>
            <person name="Islam M.S."/>
            <person name="Emdad E.M."/>
            <person name="Islam M.M."/>
            <person name="Ahmed B."/>
            <person name="Halim A."/>
            <person name="Hossen Q.M.M."/>
            <person name="Hossain M.Z."/>
            <person name="Ahmed R."/>
            <person name="Khan M.M."/>
            <person name="Islam R."/>
            <person name="Rashid M.M."/>
            <person name="Khan S.A."/>
            <person name="Rahman M.S."/>
            <person name="Alam M."/>
            <person name="Yahiya A.S."/>
            <person name="Khan M.S."/>
            <person name="Azam M.S."/>
            <person name="Haque T."/>
            <person name="Lashkar M.Z.H."/>
            <person name="Akhand A.I."/>
            <person name="Morshed G."/>
            <person name="Roy S."/>
            <person name="Uddin K.S."/>
            <person name="Rabeya T."/>
            <person name="Hossain A.S."/>
            <person name="Chowdhury A."/>
            <person name="Snigdha A.R."/>
            <person name="Mortoza M.S."/>
            <person name="Matin S.A."/>
            <person name="Hoque S.M.E."/>
            <person name="Islam M.K."/>
            <person name="Roy D.K."/>
            <person name="Haider R."/>
            <person name="Moosa M.M."/>
            <person name="Elias S.M."/>
            <person name="Hasan A.M."/>
            <person name="Jahan S."/>
            <person name="Shafiuddin M."/>
            <person name="Mahmood N."/>
            <person name="Shommy N.S."/>
        </authorList>
    </citation>
    <scope>NUCLEOTIDE SEQUENCE [LARGE SCALE GENOMIC DNA]</scope>
    <source>
        <strain evidence="3">cv. O-4</strain>
    </source>
</reference>
<gene>
    <name evidence="2" type="ORF">COLO4_32243</name>
</gene>
<dbReference type="AlphaFoldDB" id="A0A1R3H0A1"/>
<proteinExistence type="predicted"/>
<organism evidence="2 3">
    <name type="scientific">Corchorus olitorius</name>
    <dbReference type="NCBI Taxonomy" id="93759"/>
    <lineage>
        <taxon>Eukaryota</taxon>
        <taxon>Viridiplantae</taxon>
        <taxon>Streptophyta</taxon>
        <taxon>Embryophyta</taxon>
        <taxon>Tracheophyta</taxon>
        <taxon>Spermatophyta</taxon>
        <taxon>Magnoliopsida</taxon>
        <taxon>eudicotyledons</taxon>
        <taxon>Gunneridae</taxon>
        <taxon>Pentapetalae</taxon>
        <taxon>rosids</taxon>
        <taxon>malvids</taxon>
        <taxon>Malvales</taxon>
        <taxon>Malvaceae</taxon>
        <taxon>Grewioideae</taxon>
        <taxon>Apeibeae</taxon>
        <taxon>Corchorus</taxon>
    </lineage>
</organism>
<accession>A0A1R3H0A1</accession>
<sequence length="54" mass="6183">MALRSTSPDPNSVVKNSSRSSKHLLIRRVAATLEAEPVQNWQFEAETRKRSWSE</sequence>
<evidence type="ECO:0000313" key="2">
    <source>
        <dbReference type="EMBL" id="OMO63686.1"/>
    </source>
</evidence>
<comment type="caution">
    <text evidence="2">The sequence shown here is derived from an EMBL/GenBank/DDBJ whole genome shotgun (WGS) entry which is preliminary data.</text>
</comment>
<keyword evidence="3" id="KW-1185">Reference proteome</keyword>
<dbReference type="EMBL" id="AWUE01021082">
    <property type="protein sequence ID" value="OMO63686.1"/>
    <property type="molecule type" value="Genomic_DNA"/>
</dbReference>
<evidence type="ECO:0000313" key="3">
    <source>
        <dbReference type="Proteomes" id="UP000187203"/>
    </source>
</evidence>
<protein>
    <submittedName>
        <fullName evidence="2">Uncharacterized protein</fullName>
    </submittedName>
</protein>
<name>A0A1R3H0A1_9ROSI</name>